<evidence type="ECO:0000313" key="2">
    <source>
        <dbReference type="Proteomes" id="UP000198857"/>
    </source>
</evidence>
<name>A0A1I5NKM0_9ACTN</name>
<reference evidence="2" key="1">
    <citation type="submission" date="2016-10" db="EMBL/GenBank/DDBJ databases">
        <authorList>
            <person name="Varghese N."/>
            <person name="Submissions S."/>
        </authorList>
    </citation>
    <scope>NUCLEOTIDE SEQUENCE [LARGE SCALE GENOMIC DNA]</scope>
    <source>
        <strain evidence="2">DSM 44208</strain>
    </source>
</reference>
<organism evidence="1 2">
    <name type="scientific">Geodermatophilus dictyosporus</name>
    <dbReference type="NCBI Taxonomy" id="1523247"/>
    <lineage>
        <taxon>Bacteria</taxon>
        <taxon>Bacillati</taxon>
        <taxon>Actinomycetota</taxon>
        <taxon>Actinomycetes</taxon>
        <taxon>Geodermatophilales</taxon>
        <taxon>Geodermatophilaceae</taxon>
        <taxon>Geodermatophilus</taxon>
    </lineage>
</organism>
<dbReference type="Proteomes" id="UP000198857">
    <property type="component" value="Unassembled WGS sequence"/>
</dbReference>
<accession>A0A1I5NKM0</accession>
<proteinExistence type="predicted"/>
<dbReference type="AlphaFoldDB" id="A0A1I5NKM0"/>
<keyword evidence="2" id="KW-1185">Reference proteome</keyword>
<dbReference type="EMBL" id="FOWQ01000003">
    <property type="protein sequence ID" value="SFP22378.1"/>
    <property type="molecule type" value="Genomic_DNA"/>
</dbReference>
<protein>
    <submittedName>
        <fullName evidence="1">Uncharacterized protein</fullName>
    </submittedName>
</protein>
<gene>
    <name evidence="1" type="ORF">SAMN05660464_2576</name>
</gene>
<sequence length="208" mass="21744">MIGDVTVPGRRTHRRRARGLAPAALLAGAVLGLVGGCGDPDLLDPTEDPLAADREQLVDDMTGALASAADQLGAGAALGTRVDTWCSAGEDTWEYTDDHRSTCQLSLTSGHPLSTGVGVGVDHLREYGLPVTQVTGVRLYSAEGNGNSITLSFRPASTPVDPARSGSPAGYYTDTEGSDWQDGWSAQSPWHPFVIVASSDAVLGEQPW</sequence>
<evidence type="ECO:0000313" key="1">
    <source>
        <dbReference type="EMBL" id="SFP22378.1"/>
    </source>
</evidence>